<accession>A0A839U9F3</accession>
<gene>
    <name evidence="1" type="ORF">FHS21_003573</name>
</gene>
<dbReference type="EMBL" id="JACHXN010000011">
    <property type="protein sequence ID" value="MBB3147157.1"/>
    <property type="molecule type" value="Genomic_DNA"/>
</dbReference>
<protein>
    <submittedName>
        <fullName evidence="1">Uncharacterized protein</fullName>
    </submittedName>
</protein>
<proteinExistence type="predicted"/>
<reference evidence="1 2" key="1">
    <citation type="submission" date="2020-08" db="EMBL/GenBank/DDBJ databases">
        <title>Genomic Encyclopedia of Type Strains, Phase III (KMG-III): the genomes of soil and plant-associated and newly described type strains.</title>
        <authorList>
            <person name="Whitman W."/>
        </authorList>
    </citation>
    <scope>NUCLEOTIDE SEQUENCE [LARGE SCALE GENOMIC DNA]</scope>
    <source>
        <strain evidence="1 2">CECT 7015</strain>
    </source>
</reference>
<organism evidence="1 2">
    <name type="scientific">Phyllobacterium trifolii</name>
    <dbReference type="NCBI Taxonomy" id="300193"/>
    <lineage>
        <taxon>Bacteria</taxon>
        <taxon>Pseudomonadati</taxon>
        <taxon>Pseudomonadota</taxon>
        <taxon>Alphaproteobacteria</taxon>
        <taxon>Hyphomicrobiales</taxon>
        <taxon>Phyllobacteriaceae</taxon>
        <taxon>Phyllobacterium</taxon>
    </lineage>
</organism>
<dbReference type="AlphaFoldDB" id="A0A839U9F3"/>
<dbReference type="Proteomes" id="UP000554520">
    <property type="component" value="Unassembled WGS sequence"/>
</dbReference>
<keyword evidence="2" id="KW-1185">Reference proteome</keyword>
<name>A0A839U9F3_9HYPH</name>
<sequence length="137" mass="15209">MAEIGHLADVVHYFFYTLNIYDRINAQIVDAARKVSSGDFHWSFTNSYDFVRYLYVFGGSVVSGDFSGNILHGNGVMIIEGEISYQYSDEFTDPFDIREGELGSSTLKPSSSQWTEAGGTHFRSLVLGSLASKVKLS</sequence>
<evidence type="ECO:0000313" key="1">
    <source>
        <dbReference type="EMBL" id="MBB3147157.1"/>
    </source>
</evidence>
<comment type="caution">
    <text evidence="1">The sequence shown here is derived from an EMBL/GenBank/DDBJ whole genome shotgun (WGS) entry which is preliminary data.</text>
</comment>
<evidence type="ECO:0000313" key="2">
    <source>
        <dbReference type="Proteomes" id="UP000554520"/>
    </source>
</evidence>